<dbReference type="Proteomes" id="UP001549366">
    <property type="component" value="Unassembled WGS sequence"/>
</dbReference>
<gene>
    <name evidence="2" type="ORF">V5J35_002516</name>
</gene>
<sequence length="272" mass="29907">MSVTGANNGIGGVQPGVHNSGVENQPTHGTTHGARWGRKLSSFSPKKLFIGGAKKSPKKQKSLPDYKIKKIDVQIKSDGSLSITHAYKKSRDFTASKAFMEEQANILIEKGYSPEWAKDTVKSISKTTKRSSFMIEQGVAKIPFKDQNRKELAQWTEQSFLGKGYSPREAAKRTHELLKKPEANHEQVKKAVSDTPLTPSMEKALTAAKAAQTAYIEQNFKPWALESLKQKGFSPKESTKIFENLVSSANGNLDSLVTRINSMEPGNKGTPS</sequence>
<dbReference type="RefSeq" id="WP_354016398.1">
    <property type="nucleotide sequence ID" value="NZ_JBEWTB010000002.1"/>
</dbReference>
<evidence type="ECO:0000313" key="2">
    <source>
        <dbReference type="EMBL" id="MET4757324.1"/>
    </source>
</evidence>
<feature type="compositionally biased region" description="Polar residues" evidence="1">
    <location>
        <begin position="21"/>
        <end position="30"/>
    </location>
</feature>
<reference evidence="2 3" key="1">
    <citation type="submission" date="2024-06" db="EMBL/GenBank/DDBJ databases">
        <title>Genomic Encyclopedia of Type Strains, Phase V (KMG-V): Genome sequencing to study the core and pangenomes of soil and plant-associated prokaryotes.</title>
        <authorList>
            <person name="Whitman W."/>
        </authorList>
    </citation>
    <scope>NUCLEOTIDE SEQUENCE [LARGE SCALE GENOMIC DNA]</scope>
    <source>
        <strain evidence="2 3">NE40</strain>
    </source>
</reference>
<evidence type="ECO:0000313" key="3">
    <source>
        <dbReference type="Proteomes" id="UP001549366"/>
    </source>
</evidence>
<dbReference type="GO" id="GO:0005840">
    <property type="term" value="C:ribosome"/>
    <property type="evidence" value="ECO:0007669"/>
    <property type="project" value="UniProtKB-KW"/>
</dbReference>
<keyword evidence="3" id="KW-1185">Reference proteome</keyword>
<proteinExistence type="predicted"/>
<keyword evidence="2" id="KW-0689">Ribosomal protein</keyword>
<evidence type="ECO:0000256" key="1">
    <source>
        <dbReference type="SAM" id="MobiDB-lite"/>
    </source>
</evidence>
<dbReference type="EMBL" id="JBEWTB010000002">
    <property type="protein sequence ID" value="MET4757324.1"/>
    <property type="molecule type" value="Genomic_DNA"/>
</dbReference>
<accession>A0ABV2SIV8</accession>
<feature type="region of interest" description="Disordered" evidence="1">
    <location>
        <begin position="1"/>
        <end position="40"/>
    </location>
</feature>
<name>A0ABV2SIV8_9GAMM</name>
<protein>
    <submittedName>
        <fullName evidence="2">Ribosomal protein L22</fullName>
    </submittedName>
</protein>
<organism evidence="2 3">
    <name type="scientific">Endozoicomonas lisbonensis</name>
    <dbReference type="NCBI Taxonomy" id="3120522"/>
    <lineage>
        <taxon>Bacteria</taxon>
        <taxon>Pseudomonadati</taxon>
        <taxon>Pseudomonadota</taxon>
        <taxon>Gammaproteobacteria</taxon>
        <taxon>Oceanospirillales</taxon>
        <taxon>Endozoicomonadaceae</taxon>
        <taxon>Endozoicomonas</taxon>
    </lineage>
</organism>
<comment type="caution">
    <text evidence="2">The sequence shown here is derived from an EMBL/GenBank/DDBJ whole genome shotgun (WGS) entry which is preliminary data.</text>
</comment>
<keyword evidence="2" id="KW-0687">Ribonucleoprotein</keyword>